<dbReference type="CDD" id="cd11756">
    <property type="entry name" value="GH94N_ChvB_NdvB_1_like"/>
    <property type="match status" value="1"/>
</dbReference>
<feature type="domain" description="Glycosyl hydrolase 94 supersandwich" evidence="5">
    <location>
        <begin position="1586"/>
        <end position="1853"/>
    </location>
</feature>
<dbReference type="Gene3D" id="1.50.10.140">
    <property type="match status" value="2"/>
</dbReference>
<feature type="transmembrane region" description="Helical" evidence="4">
    <location>
        <begin position="468"/>
        <end position="498"/>
    </location>
</feature>
<feature type="transmembrane region" description="Helical" evidence="4">
    <location>
        <begin position="962"/>
        <end position="982"/>
    </location>
</feature>
<evidence type="ECO:0000256" key="2">
    <source>
        <dbReference type="ARBA" id="ARBA00022679"/>
    </source>
</evidence>
<name>F7Y1D3_MESOW</name>
<dbReference type="RefSeq" id="WP_013896063.1">
    <property type="nucleotide sequence ID" value="NC_015675.1"/>
</dbReference>
<dbReference type="InterPro" id="IPR052047">
    <property type="entry name" value="GH94_Enzymes"/>
</dbReference>
<sequence>MNIQTNPAHIEKTSASFPAITEEPIRSTFLPEERLRLLGERLAKGDLTDLFGLTPFDFQARIRDSAKKILEVYRSTNAAQGKGETITPAAQWLLDNNYLVEETIFQVKRDLPRRFYRQLPTLKLPDGGTVPRALALAWTYVAHSDSSVSATMFKAIVQGFQSVEPLKIGELWALPSLLRFVLIENLRRLAVRVNRTRQMRQISNDVADKVLATDDSADRQAILANFCAHAQDTTFATQLLYRLRDGSQNAGKALEWLEGELEKTGSDAEEIIISEHHTLSSGNVTTGNIIRGLRLINDVDWTVWFEGVSRIDTVLRERTDFAALDFFSRDQYRTAIEELARRSNLSEYRVAEKAIELASQAASERAASEIAASEIAASELAASELASAGDAADSVPAPSAHTDVGFFLVGPRRLELEKAIGYRQTISQTVKRTFAKTGWVGIVLPVFALTALLLVVTGNALANLGLSVTSIVLMLALFAVPASEGALAFFNTVVSLFLKPTRLIGYDYRHGVPPEARTLVVVPSLIGSRDDVEENIRNIEVHYLANLADEIHFALLSDWPDSKIEIDAADTEILEFAHAEIARLNARYPSEGAPRFYILHRRRLFNAAQGAWMGWERKRGKLHELDLLLRGDSDTTFLPLEVPLPEKVVHVMTLDADTRTTRDAVATLVGKLCHPLNRPHFDATRRVVTAGYTILQPRITASLTSGDEASFFQRVFSANRGLDPYVFAVSDLYQDVFGDGSFTGKGLYHVDAFEAALKGRIEENTILSHDLLEGALARSALVTDVELVEDYPTRYSVDASRHHRWARGDWQLLGFILDPRSGVPALSRWKMIDNLRRSLTPIFWVMAAIAGWTLLPFTQAAQWQALLILSLFMAPTFDVVNAILPKSGDQTPRGHFSALARDVAFGTAMVALKIVLMAHNAWMMGDAIVRTLYRLFVSRQNLLEWRTASQAHKAGDNDIGSYYGMMYGAVIIGFVGLAIPVLADSTGAFVAFFFALFWIGSPAIASWISRSAETEDRLRISQADIHTLRTVARRTWHYFETFVTAEHHHLPPDNFQESPAPVVAPRTSPTNVGVYLLSVVSARDFGWISLSDAITRIDATMATIESMPRERGHLFNWYDTTTLKPLYPLYISAVDSGNLAGHLVAVAAACAEWAEAPSVHLQGDFEGILDTVTILSESLDELPDDRRQLRPLRQRLVDRLDGMRRAVDTIKAQPEMASIRTINLAVLAGEIRKLATAIHTEAASAQSDIIVDWAARLEATCEAHVHDAHSDENAVEALRAKLLTLRERTRRFAFEMEFAFLMRPERKLLSIGYRVEEHQLDESCYDLLASEARLTSLFAIAKGDLPTEHWFRLGRPIVEIGFQGSLMSWSGSMFEYLMPPLVMKEPQGSILNQTSKLIIKRQMQYGRQKNVPWGISEAAYNARDRELTYQYTNFGVPGLGLKRGLGQNTVIAPYATILAAQFNPREAVQNLARLREIGALGPHGYYDAVDFTPQRVPEGTNHAVVLNYYAHHSGMSIAAVADAIFEGRLRDRFHSDPVIESAELLLQERAPRDIPTATVRTEADERSKDETEIESPDTRIVLDPLRALRSTNVMSNGRYSVMVTATGSGYSRWGDLAVTRWQPDPVEDRLGSYIFLRDATTGDWWSATSEPKRAAEEKTQTLFSDDKASFVKLVGTLRSEVECIVVSEGNGEGRRVTLFNEGPTDRHIEVTSFAELVLGLEASDNAHPAFSKMFVETEIAANNGAIFATRRKRETSEPDITLVHFVTDPSGPARDAEAETDRRAFIGRGRTIVDAAAFDPGARLGGGSGFTLDPIASLRRQVRVPANKKISLTFWTVVGANRTELEEAINRLDHQESFARQAMLAWTRSQVQTRHMGLSLADAANVQKLARYLIYPDPFLRLPADSIAAGLGKQSSLWPTSISGDFPIFLVRIGDVADLEIVAQALRFQEYMRTRGMMIDFVVVNEQASSYVQDLQRAVETLCENSRLRGKELGPRQHIFAVRRDLMEETTYRTLLAVARVVLHTRNGTIFDQIERADAAALQARDGLQPGGLPAPREITAPTTHAFASQALADVSADGAGLSQWNGFGGFDGDGRHYVVRLAGRRTTPQPWINVVSNASFGFHTSAEGAAFTWSRNSRDYQLTPWSNDPVSNRPGEGIYIYDQASGRAFSPLAAMVRDPSMTYEAWHGQGFSTFRSKRGPLSMDLTHVVDPVDPVKITRLRIQNSGSVPSRLRVYAYAEWVLGGHRSRTAATIVPSRDGATGALLAQNPYGLDFSERVAFLAADAGVHSVTADRAEFLGRHGSSELPQAVLSGAALSGRVEAGDDPCAAIARDIEIPAGGDVTLLWLLGDAESSAQASALVERHRGKDFDQRLADNEREWRGFLDTIQVETPDKALDAMVNHWLPYQSLACRIRARSAFYQASGAFGFRDQLQDTLSLLAHDPTLARDQILNAARRQFPEGDVQHWWLPRTGAGVRTMISDDVVWLAHATARYLTVTGDAGILKEQLPFIDGQALGEGEHDAFFTPEISKKTVSLYDHCARALDLAIKRSSPGGLPLILGGDWNDGMNRVGEHGKGESVWLGWFLLKTLGDFAPVAKAEGDTKRAQAWTKHAEALKRALESTAWDGEWYRRGSFDDGTPLGSRTSQECKIDSIAQSWSVLSGEGDPARSTTAMQQATKLLVDDKLKIVKLFTPPFSKTQKDPGYIKSYPPGVRENGGQYTHAATWFVIALAEMGLTDEAYRCFSMLNPVNHAFDEASAEHYRVEPYVVAADIYAGDDKGGRGGWTWYTGSAGWLYRAAVEGILGIERRGKQITLRPKLPSHWDGYQASLKMLGAEIKVHVIRDKKTKTISLEVNGSKTKSASFEPKAGSQTEVVVKIPG</sequence>
<dbReference type="Pfam" id="PF17167">
    <property type="entry name" value="Glyco_hydro_94"/>
    <property type="match status" value="1"/>
</dbReference>
<feature type="transmembrane region" description="Helical" evidence="4">
    <location>
        <begin position="863"/>
        <end position="883"/>
    </location>
</feature>
<dbReference type="InterPro" id="IPR011013">
    <property type="entry name" value="Gal_mutarotase_sf_dom"/>
</dbReference>
<dbReference type="InterPro" id="IPR008928">
    <property type="entry name" value="6-hairpin_glycosidase_sf"/>
</dbReference>
<dbReference type="GO" id="GO:0030246">
    <property type="term" value="F:carbohydrate binding"/>
    <property type="evidence" value="ECO:0007669"/>
    <property type="project" value="InterPro"/>
</dbReference>
<feature type="region of interest" description="Disordered" evidence="3">
    <location>
        <begin position="1557"/>
        <end position="1576"/>
    </location>
</feature>
<dbReference type="EMBL" id="CP002279">
    <property type="protein sequence ID" value="AEH89418.1"/>
    <property type="molecule type" value="Genomic_DNA"/>
</dbReference>
<evidence type="ECO:0000259" key="6">
    <source>
        <dbReference type="Pfam" id="PF10091"/>
    </source>
</evidence>
<evidence type="ECO:0000313" key="8">
    <source>
        <dbReference type="EMBL" id="AEH89418.1"/>
    </source>
</evidence>
<dbReference type="GO" id="GO:0005975">
    <property type="term" value="P:carbohydrate metabolic process"/>
    <property type="evidence" value="ECO:0007669"/>
    <property type="project" value="InterPro"/>
</dbReference>
<feature type="transmembrane region" description="Helical" evidence="4">
    <location>
        <begin position="903"/>
        <end position="922"/>
    </location>
</feature>
<dbReference type="InterPro" id="IPR012341">
    <property type="entry name" value="6hp_glycosidase-like_sf"/>
</dbReference>
<keyword evidence="2" id="KW-0808">Transferase</keyword>
<evidence type="ECO:0000256" key="1">
    <source>
        <dbReference type="ARBA" id="ARBA00022676"/>
    </source>
</evidence>
<feature type="domain" description="Glycosyl hydrolase 94 catalytic" evidence="7">
    <location>
        <begin position="2381"/>
        <end position="2805"/>
    </location>
</feature>
<evidence type="ECO:0000313" key="9">
    <source>
        <dbReference type="Proteomes" id="UP000001623"/>
    </source>
</evidence>
<evidence type="ECO:0000256" key="4">
    <source>
        <dbReference type="SAM" id="Phobius"/>
    </source>
</evidence>
<keyword evidence="1" id="KW-0328">Glycosyltransferase</keyword>
<proteinExistence type="predicted"/>
<dbReference type="Gene3D" id="1.50.10.10">
    <property type="match status" value="1"/>
</dbReference>
<dbReference type="InterPro" id="IPR010383">
    <property type="entry name" value="Glyco_hydrolase_94_b-supersand"/>
</dbReference>
<feature type="domain" description="Glycosyl hydrolase 94 supersandwich" evidence="5">
    <location>
        <begin position="2096"/>
        <end position="2366"/>
    </location>
</feature>
<dbReference type="SUPFAM" id="SSF48208">
    <property type="entry name" value="Six-hairpin glycosidases"/>
    <property type="match status" value="1"/>
</dbReference>
<feature type="transmembrane region" description="Helical" evidence="4">
    <location>
        <begin position="989"/>
        <end position="1008"/>
    </location>
</feature>
<evidence type="ECO:0000259" key="5">
    <source>
        <dbReference type="Pfam" id="PF06165"/>
    </source>
</evidence>
<dbReference type="STRING" id="536019.Mesop_4999"/>
<dbReference type="InterPro" id="IPR037018">
    <property type="entry name" value="GH65_N"/>
</dbReference>
<evidence type="ECO:0000259" key="7">
    <source>
        <dbReference type="Pfam" id="PF17167"/>
    </source>
</evidence>
<dbReference type="PANTHER" id="PTHR37469">
    <property type="entry name" value="CELLOBIONIC ACID PHOSPHORYLASE-RELATED"/>
    <property type="match status" value="1"/>
</dbReference>
<dbReference type="InterPro" id="IPR033432">
    <property type="entry name" value="GH94_catalytic"/>
</dbReference>
<dbReference type="GO" id="GO:0016757">
    <property type="term" value="F:glycosyltransferase activity"/>
    <property type="evidence" value="ECO:0007669"/>
    <property type="project" value="UniProtKB-KW"/>
</dbReference>
<dbReference type="Gene3D" id="2.60.420.10">
    <property type="entry name" value="Maltose phosphorylase, domain 3"/>
    <property type="match status" value="1"/>
</dbReference>
<feature type="transmembrane region" description="Helical" evidence="4">
    <location>
        <begin position="838"/>
        <end position="857"/>
    </location>
</feature>
<keyword evidence="4" id="KW-0472">Membrane</keyword>
<dbReference type="SUPFAM" id="SSF74650">
    <property type="entry name" value="Galactose mutarotase-like"/>
    <property type="match status" value="2"/>
</dbReference>
<accession>F7Y1D3</accession>
<dbReference type="eggNOG" id="COG3459">
    <property type="taxonomic scope" value="Bacteria"/>
</dbReference>
<dbReference type="Pfam" id="PF06165">
    <property type="entry name" value="GH94_b-supersand"/>
    <property type="match status" value="2"/>
</dbReference>
<gene>
    <name evidence="8" type="ordered locus">Mesop_4999</name>
</gene>
<feature type="compositionally biased region" description="Basic and acidic residues" evidence="3">
    <location>
        <begin position="1561"/>
        <end position="1570"/>
    </location>
</feature>
<dbReference type="HOGENOM" id="CLU_000646_0_0_5"/>
<dbReference type="Gene3D" id="2.70.98.40">
    <property type="entry name" value="Glycoside hydrolase, family 65, N-terminal domain"/>
    <property type="match status" value="2"/>
</dbReference>
<dbReference type="KEGG" id="mop:Mesop_4999"/>
<evidence type="ECO:0000256" key="3">
    <source>
        <dbReference type="SAM" id="MobiDB-lite"/>
    </source>
</evidence>
<protein>
    <submittedName>
        <fullName evidence="8">Glycosyltransferase 36</fullName>
    </submittedName>
</protein>
<feature type="transmembrane region" description="Helical" evidence="4">
    <location>
        <begin position="439"/>
        <end position="462"/>
    </location>
</feature>
<dbReference type="Pfam" id="PF10091">
    <property type="entry name" value="Glycoamylase"/>
    <property type="match status" value="1"/>
</dbReference>
<keyword evidence="4" id="KW-1133">Transmembrane helix</keyword>
<dbReference type="InterPro" id="IPR037824">
    <property type="entry name" value="GH94N_2_NdvB"/>
</dbReference>
<organism evidence="8 9">
    <name type="scientific">Mesorhizobium opportunistum (strain LMG 24607 / HAMBI 3007 / WSM2075)</name>
    <dbReference type="NCBI Taxonomy" id="536019"/>
    <lineage>
        <taxon>Bacteria</taxon>
        <taxon>Pseudomonadati</taxon>
        <taxon>Pseudomonadota</taxon>
        <taxon>Alphaproteobacteria</taxon>
        <taxon>Hyphomicrobiales</taxon>
        <taxon>Phyllobacteriaceae</taxon>
        <taxon>Mesorhizobium</taxon>
    </lineage>
</organism>
<dbReference type="PANTHER" id="PTHR37469:SF2">
    <property type="entry name" value="CELLOBIONIC ACID PHOSPHORYLASE"/>
    <property type="match status" value="1"/>
</dbReference>
<feature type="domain" description="Glycoamylase-like" evidence="6">
    <location>
        <begin position="1328"/>
        <end position="1535"/>
    </location>
</feature>
<dbReference type="Proteomes" id="UP000001623">
    <property type="component" value="Chromosome"/>
</dbReference>
<reference evidence="8 9" key="1">
    <citation type="submission" date="2010-10" db="EMBL/GenBank/DDBJ databases">
        <title>Complete sequence of Mesorhizobium opportunistum WSM2075.</title>
        <authorList>
            <consortium name="US DOE Joint Genome Institute"/>
            <person name="Lucas S."/>
            <person name="Copeland A."/>
            <person name="Lapidus A."/>
            <person name="Cheng J.-F."/>
            <person name="Bruce D."/>
            <person name="Goodwin L."/>
            <person name="Pitluck S."/>
            <person name="Chertkov O."/>
            <person name="Misra M."/>
            <person name="Detter J.C."/>
            <person name="Han C."/>
            <person name="Tapia R."/>
            <person name="Land M."/>
            <person name="Hauser L."/>
            <person name="Kyrpides N."/>
            <person name="Ovchinnikova G."/>
            <person name="Mavrommatis K.M."/>
            <person name="Tiwari R.P."/>
            <person name="Howieson J.G."/>
            <person name="O'Hara G.W."/>
            <person name="Nandasena K.G."/>
            <person name="Woyke T."/>
        </authorList>
    </citation>
    <scope>NUCLEOTIDE SEQUENCE [LARGE SCALE GENOMIC DNA]</scope>
    <source>
        <strain evidence="9">LMG 24607 / HAMBI 3007 / WSM2075</strain>
    </source>
</reference>
<dbReference type="InterPro" id="IPR037820">
    <property type="entry name" value="GH94N_NdvB"/>
</dbReference>
<dbReference type="CDD" id="cd11753">
    <property type="entry name" value="GH94N_ChvB_NdvB_2_like"/>
    <property type="match status" value="1"/>
</dbReference>
<dbReference type="SMART" id="SM01068">
    <property type="entry name" value="CBM_X"/>
    <property type="match status" value="2"/>
</dbReference>
<keyword evidence="4" id="KW-0812">Transmembrane</keyword>
<dbReference type="InterPro" id="IPR019282">
    <property type="entry name" value="Glycoamylase-like_cons_dom"/>
</dbReference>